<proteinExistence type="inferred from homology"/>
<comment type="similarity">
    <text evidence="1">Belongs to the 4-hydroxybenzoyl-CoA thioesterase family.</text>
</comment>
<dbReference type="SUPFAM" id="SSF54637">
    <property type="entry name" value="Thioesterase/thiol ester dehydrase-isomerase"/>
    <property type="match status" value="1"/>
</dbReference>
<accession>A0ABU2B1X1</accession>
<reference evidence="3 4" key="1">
    <citation type="submission" date="2023-07" db="EMBL/GenBank/DDBJ databases">
        <title>Sequencing the genomes of 1000 actinobacteria strains.</title>
        <authorList>
            <person name="Klenk H.-P."/>
        </authorList>
    </citation>
    <scope>NUCLEOTIDE SEQUENCE [LARGE SCALE GENOMIC DNA]</scope>
    <source>
        <strain evidence="3 4">DSM 22966</strain>
    </source>
</reference>
<dbReference type="PANTHER" id="PTHR31793:SF27">
    <property type="entry name" value="NOVEL THIOESTERASE SUPERFAMILY DOMAIN AND SAPOSIN A-TYPE DOMAIN CONTAINING PROTEIN (0610012H03RIK)"/>
    <property type="match status" value="1"/>
</dbReference>
<dbReference type="CDD" id="cd00586">
    <property type="entry name" value="4HBT"/>
    <property type="match status" value="1"/>
</dbReference>
<keyword evidence="4" id="KW-1185">Reference proteome</keyword>
<dbReference type="RefSeq" id="WP_310173997.1">
    <property type="nucleotide sequence ID" value="NZ_BAABHE010000003.1"/>
</dbReference>
<name>A0ABU2B1X1_9MICC</name>
<dbReference type="EMBL" id="JAVDYJ010000001">
    <property type="protein sequence ID" value="MDR7347603.1"/>
    <property type="molecule type" value="Genomic_DNA"/>
</dbReference>
<dbReference type="Gene3D" id="3.10.129.10">
    <property type="entry name" value="Hotdog Thioesterase"/>
    <property type="match status" value="1"/>
</dbReference>
<sequence length="135" mass="15250">MLTSTVKPRIDDMGPAGHVHNTVLPAWFQQARQPLLDEFRTMPSCTTVPLMIKEYTVTFHRELLLKPDVVITVSVERIGNSSFVLHEVARQNDEVAAESRVVYIYVGADNRPARIPDQQRALLDSYVEASQKVMS</sequence>
<dbReference type="EC" id="3.1.2.-" evidence="3"/>
<evidence type="ECO:0000256" key="1">
    <source>
        <dbReference type="ARBA" id="ARBA00005953"/>
    </source>
</evidence>
<dbReference type="GO" id="GO:0016787">
    <property type="term" value="F:hydrolase activity"/>
    <property type="evidence" value="ECO:0007669"/>
    <property type="project" value="UniProtKB-KW"/>
</dbReference>
<protein>
    <submittedName>
        <fullName evidence="3">Acyl-CoA thioester hydrolase</fullName>
        <ecNumber evidence="3">3.1.2.-</ecNumber>
    </submittedName>
</protein>
<evidence type="ECO:0000313" key="4">
    <source>
        <dbReference type="Proteomes" id="UP001183794"/>
    </source>
</evidence>
<dbReference type="Pfam" id="PF13279">
    <property type="entry name" value="4HBT_2"/>
    <property type="match status" value="1"/>
</dbReference>
<dbReference type="Proteomes" id="UP001183794">
    <property type="component" value="Unassembled WGS sequence"/>
</dbReference>
<dbReference type="InterPro" id="IPR050563">
    <property type="entry name" value="4-hydroxybenzoyl-CoA_TE"/>
</dbReference>
<gene>
    <name evidence="3" type="ORF">J2S62_001860</name>
</gene>
<evidence type="ECO:0000313" key="3">
    <source>
        <dbReference type="EMBL" id="MDR7347603.1"/>
    </source>
</evidence>
<evidence type="ECO:0000256" key="2">
    <source>
        <dbReference type="ARBA" id="ARBA00022801"/>
    </source>
</evidence>
<organism evidence="3 4">
    <name type="scientific">Enteractinococcus fodinae</name>
    <dbReference type="NCBI Taxonomy" id="684663"/>
    <lineage>
        <taxon>Bacteria</taxon>
        <taxon>Bacillati</taxon>
        <taxon>Actinomycetota</taxon>
        <taxon>Actinomycetes</taxon>
        <taxon>Micrococcales</taxon>
        <taxon>Micrococcaceae</taxon>
    </lineage>
</organism>
<dbReference type="InterPro" id="IPR029069">
    <property type="entry name" value="HotDog_dom_sf"/>
</dbReference>
<comment type="caution">
    <text evidence="3">The sequence shown here is derived from an EMBL/GenBank/DDBJ whole genome shotgun (WGS) entry which is preliminary data.</text>
</comment>
<dbReference type="PANTHER" id="PTHR31793">
    <property type="entry name" value="4-HYDROXYBENZOYL-COA THIOESTERASE FAMILY MEMBER"/>
    <property type="match status" value="1"/>
</dbReference>
<keyword evidence="2 3" id="KW-0378">Hydrolase</keyword>